<proteinExistence type="predicted"/>
<dbReference type="EMBL" id="CP000793">
    <property type="protein sequence ID" value="EAT97545.1"/>
    <property type="molecule type" value="Genomic_DNA"/>
</dbReference>
<reference evidence="3" key="1">
    <citation type="submission" date="2007-10" db="EMBL/GenBank/DDBJ databases">
        <title>Genome sequence of Campylobacter concisus 13826 isolated from human feces.</title>
        <authorList>
            <person name="Fouts D.E."/>
            <person name="Mongodin E.F."/>
            <person name="Puiu D."/>
            <person name="Sebastian Y."/>
            <person name="Miller W.G."/>
            <person name="Mandrell R.E."/>
            <person name="On S."/>
            <person name="Nelson K.E."/>
        </authorList>
    </citation>
    <scope>NUCLEOTIDE SEQUENCE [LARGE SCALE GENOMIC DNA]</scope>
    <source>
        <strain evidence="3">13826</strain>
        <plasmid evidence="3">Plasmid pCCON31</plasmid>
    </source>
</reference>
<dbReference type="Pfam" id="PF20613">
    <property type="entry name" value="HipA_2"/>
    <property type="match status" value="1"/>
</dbReference>
<geneLocation type="plasmid" evidence="2 3">
    <name>pCCON31</name>
</geneLocation>
<evidence type="ECO:0000313" key="2">
    <source>
        <dbReference type="EMBL" id="EAT97545.1"/>
    </source>
</evidence>
<accession>A7ZGH4</accession>
<gene>
    <name evidence="2" type="ORF">CCC13826_0614</name>
</gene>
<dbReference type="RefSeq" id="WP_012000849.1">
    <property type="nucleotide sequence ID" value="NC_009795.1"/>
</dbReference>
<feature type="domain" description="HipA-like kinase" evidence="1">
    <location>
        <begin position="190"/>
        <end position="313"/>
    </location>
</feature>
<dbReference type="AlphaFoldDB" id="A7ZGH4"/>
<protein>
    <recommendedName>
        <fullName evidence="1">HipA-like kinase domain-containing protein</fullName>
    </recommendedName>
</protein>
<dbReference type="KEGG" id="cco:CCC13826_0614"/>
<dbReference type="HOGENOM" id="CLU_042516_0_0_7"/>
<name>A7ZGH4_CAMC1</name>
<dbReference type="InterPro" id="IPR046748">
    <property type="entry name" value="HipA_2"/>
</dbReference>
<evidence type="ECO:0000259" key="1">
    <source>
        <dbReference type="Pfam" id="PF20613"/>
    </source>
</evidence>
<dbReference type="Gene3D" id="1.10.1070.20">
    <property type="match status" value="1"/>
</dbReference>
<sequence length="400" mass="46569">MEKTYILKNKDVDVLEFNVCFEKEIFRGFKKEIAYLIDAKILHQDMVPYEIKKSSQSIKELLENWIRNRKIPKNREYASEVLASSGIKREDNFMAYINISFGLSLNDCYWVVSNEQDYKWSDYNLYSNSFNETLALVAFTGISTRLKELSVSPELTTNGMLKKCWHKNESSGKIELYKGSNTKSTEGGYEAYCEYYMAQIAKALNLNAIDYDIVAFKKEIVSSCGLFTSEEYGYLPIYYCLDKSDIKSDKLNLMKKIGEIYGKEAFEDLMLFDALILNTDRHLGNFGMLIDNESQKLIKAAPIFDNGLSFLNFIVQEKLKNINNLMEDKISWFELNFDDQAKMFAMPRHIGRLEKLSNFKFERHEFYNLDEDILREAENFISKRSQVILNIALDAQNKLC</sequence>
<organism evidence="2 3">
    <name type="scientific">Campylobacter concisus (strain 13826)</name>
    <dbReference type="NCBI Taxonomy" id="360104"/>
    <lineage>
        <taxon>Bacteria</taxon>
        <taxon>Pseudomonadati</taxon>
        <taxon>Campylobacterota</taxon>
        <taxon>Epsilonproteobacteria</taxon>
        <taxon>Campylobacterales</taxon>
        <taxon>Campylobacteraceae</taxon>
        <taxon>Campylobacter</taxon>
    </lineage>
</organism>
<keyword evidence="2" id="KW-0614">Plasmid</keyword>
<evidence type="ECO:0000313" key="3">
    <source>
        <dbReference type="Proteomes" id="UP000001121"/>
    </source>
</evidence>
<dbReference type="Proteomes" id="UP000001121">
    <property type="component" value="Plasmid pCCON31"/>
</dbReference>